<feature type="transmembrane region" description="Helical" evidence="7">
    <location>
        <begin position="343"/>
        <end position="361"/>
    </location>
</feature>
<protein>
    <submittedName>
        <fullName evidence="9">MFS transporter</fullName>
    </submittedName>
</protein>
<dbReference type="CDD" id="cd17321">
    <property type="entry name" value="MFS_MMR_MDR_like"/>
    <property type="match status" value="1"/>
</dbReference>
<keyword evidence="10" id="KW-1185">Reference proteome</keyword>
<evidence type="ECO:0000313" key="10">
    <source>
        <dbReference type="Proteomes" id="UP000635726"/>
    </source>
</evidence>
<proteinExistence type="predicted"/>
<dbReference type="Gene3D" id="1.20.1250.20">
    <property type="entry name" value="MFS general substrate transporter like domains"/>
    <property type="match status" value="1"/>
</dbReference>
<dbReference type="GO" id="GO:0022857">
    <property type="term" value="F:transmembrane transporter activity"/>
    <property type="evidence" value="ECO:0007669"/>
    <property type="project" value="InterPro"/>
</dbReference>
<dbReference type="Proteomes" id="UP000635726">
    <property type="component" value="Unassembled WGS sequence"/>
</dbReference>
<sequence length="478" mass="48942">MSTRTKTPPFQAESAATPANPTAVLAIILVSYLVIVLDISIVLTGLPKIQRDLGFSGTDLAWVQSAYTLAFGGLLLLSARAGDLLGRRRVFLAGLTLFTAASVAVGLSASAGWMIAARAVQGVGAAILAPSSLSLLTANFPEGPGRTRAVGYYGSIGGLGSGVGLVLGGFLADLISWRAGFFINLPIGLLLGWAALRYIPETVRSSGRLDVAGAITSTLGMTAVVYGLMRAATAGWTSSVTLLSLLAGVALLGLFVWNEGRTGTPIMPLHLFRNRERAGALIARVLFLGAMASFWFFTTQYLQEVLGLGALQAGLAFLPASVTIFATALLVSRLTRLFGEARLLGLGLFVGAVGLGWLSRAGVGTPYLTGIALPMLLIGAGQGMALAPMTASGIRGVGPDDAGAASGLVNVAHQLGNSLGLAVLVTVFAAATPSGVDPEAQLAHRLSAALTGATVLQVLCLLVALLLIVWPALKGSRA</sequence>
<feature type="transmembrane region" description="Helical" evidence="7">
    <location>
        <begin position="177"/>
        <end position="199"/>
    </location>
</feature>
<evidence type="ECO:0000256" key="5">
    <source>
        <dbReference type="ARBA" id="ARBA00022989"/>
    </source>
</evidence>
<evidence type="ECO:0000256" key="2">
    <source>
        <dbReference type="ARBA" id="ARBA00022448"/>
    </source>
</evidence>
<evidence type="ECO:0000256" key="6">
    <source>
        <dbReference type="ARBA" id="ARBA00023136"/>
    </source>
</evidence>
<feature type="transmembrane region" description="Helical" evidence="7">
    <location>
        <begin position="211"/>
        <end position="229"/>
    </location>
</feature>
<dbReference type="PANTHER" id="PTHR42718:SF46">
    <property type="entry name" value="BLR6921 PROTEIN"/>
    <property type="match status" value="1"/>
</dbReference>
<evidence type="ECO:0000256" key="7">
    <source>
        <dbReference type="SAM" id="Phobius"/>
    </source>
</evidence>
<dbReference type="RefSeq" id="WP_188963362.1">
    <property type="nucleotide sequence ID" value="NZ_BMOE01000007.1"/>
</dbReference>
<keyword evidence="2" id="KW-0813">Transport</keyword>
<dbReference type="PANTHER" id="PTHR42718">
    <property type="entry name" value="MAJOR FACILITATOR SUPERFAMILY MULTIDRUG TRANSPORTER MFSC"/>
    <property type="match status" value="1"/>
</dbReference>
<feature type="transmembrane region" description="Helical" evidence="7">
    <location>
        <begin position="119"/>
        <end position="138"/>
    </location>
</feature>
<dbReference type="PROSITE" id="PS50850">
    <property type="entry name" value="MFS"/>
    <property type="match status" value="1"/>
</dbReference>
<evidence type="ECO:0000259" key="8">
    <source>
        <dbReference type="PROSITE" id="PS50850"/>
    </source>
</evidence>
<dbReference type="Pfam" id="PF07690">
    <property type="entry name" value="MFS_1"/>
    <property type="match status" value="1"/>
</dbReference>
<name>A0A917UQX6_9DEIO</name>
<feature type="transmembrane region" description="Helical" evidence="7">
    <location>
        <begin position="419"/>
        <end position="436"/>
    </location>
</feature>
<accession>A0A917UQX6</accession>
<dbReference type="InterPro" id="IPR011701">
    <property type="entry name" value="MFS"/>
</dbReference>
<feature type="transmembrane region" description="Helical" evidence="7">
    <location>
        <begin position="90"/>
        <end position="113"/>
    </location>
</feature>
<keyword evidence="5 7" id="KW-1133">Transmembrane helix</keyword>
<keyword evidence="6 7" id="KW-0472">Membrane</keyword>
<evidence type="ECO:0000313" key="9">
    <source>
        <dbReference type="EMBL" id="GGJ77793.1"/>
    </source>
</evidence>
<feature type="transmembrane region" description="Helical" evidence="7">
    <location>
        <begin position="367"/>
        <end position="387"/>
    </location>
</feature>
<dbReference type="InterPro" id="IPR020846">
    <property type="entry name" value="MFS_dom"/>
</dbReference>
<feature type="transmembrane region" description="Helical" evidence="7">
    <location>
        <begin position="150"/>
        <end position="171"/>
    </location>
</feature>
<feature type="transmembrane region" description="Helical" evidence="7">
    <location>
        <begin position="21"/>
        <end position="41"/>
    </location>
</feature>
<feature type="transmembrane region" description="Helical" evidence="7">
    <location>
        <begin position="309"/>
        <end position="331"/>
    </location>
</feature>
<dbReference type="GO" id="GO:0005886">
    <property type="term" value="C:plasma membrane"/>
    <property type="evidence" value="ECO:0007669"/>
    <property type="project" value="UniProtKB-SubCell"/>
</dbReference>
<feature type="transmembrane region" description="Helical" evidence="7">
    <location>
        <begin position="235"/>
        <end position="257"/>
    </location>
</feature>
<dbReference type="EMBL" id="BMOE01000007">
    <property type="protein sequence ID" value="GGJ77793.1"/>
    <property type="molecule type" value="Genomic_DNA"/>
</dbReference>
<dbReference type="InterPro" id="IPR036259">
    <property type="entry name" value="MFS_trans_sf"/>
</dbReference>
<evidence type="ECO:0000256" key="3">
    <source>
        <dbReference type="ARBA" id="ARBA00022475"/>
    </source>
</evidence>
<organism evidence="9 10">
    <name type="scientific">Deinococcus aquiradiocola</name>
    <dbReference type="NCBI Taxonomy" id="393059"/>
    <lineage>
        <taxon>Bacteria</taxon>
        <taxon>Thermotogati</taxon>
        <taxon>Deinococcota</taxon>
        <taxon>Deinococci</taxon>
        <taxon>Deinococcales</taxon>
        <taxon>Deinococcaceae</taxon>
        <taxon>Deinococcus</taxon>
    </lineage>
</organism>
<feature type="transmembrane region" description="Helical" evidence="7">
    <location>
        <begin position="278"/>
        <end position="297"/>
    </location>
</feature>
<dbReference type="SUPFAM" id="SSF103473">
    <property type="entry name" value="MFS general substrate transporter"/>
    <property type="match status" value="1"/>
</dbReference>
<keyword evidence="4 7" id="KW-0812">Transmembrane</keyword>
<evidence type="ECO:0000256" key="1">
    <source>
        <dbReference type="ARBA" id="ARBA00004651"/>
    </source>
</evidence>
<evidence type="ECO:0000256" key="4">
    <source>
        <dbReference type="ARBA" id="ARBA00022692"/>
    </source>
</evidence>
<comment type="caution">
    <text evidence="9">The sequence shown here is derived from an EMBL/GenBank/DDBJ whole genome shotgun (WGS) entry which is preliminary data.</text>
</comment>
<keyword evidence="3" id="KW-1003">Cell membrane</keyword>
<feature type="transmembrane region" description="Helical" evidence="7">
    <location>
        <begin position="448"/>
        <end position="473"/>
    </location>
</feature>
<dbReference type="Gene3D" id="1.20.1720.10">
    <property type="entry name" value="Multidrug resistance protein D"/>
    <property type="match status" value="1"/>
</dbReference>
<reference evidence="9" key="2">
    <citation type="submission" date="2020-09" db="EMBL/GenBank/DDBJ databases">
        <authorList>
            <person name="Sun Q."/>
            <person name="Ohkuma M."/>
        </authorList>
    </citation>
    <scope>NUCLEOTIDE SEQUENCE</scope>
    <source>
        <strain evidence="9">JCM 14371</strain>
    </source>
</reference>
<reference evidence="9" key="1">
    <citation type="journal article" date="2014" name="Int. J. Syst. Evol. Microbiol.">
        <title>Complete genome sequence of Corynebacterium casei LMG S-19264T (=DSM 44701T), isolated from a smear-ripened cheese.</title>
        <authorList>
            <consortium name="US DOE Joint Genome Institute (JGI-PGF)"/>
            <person name="Walter F."/>
            <person name="Albersmeier A."/>
            <person name="Kalinowski J."/>
            <person name="Ruckert C."/>
        </authorList>
    </citation>
    <scope>NUCLEOTIDE SEQUENCE</scope>
    <source>
        <strain evidence="9">JCM 14371</strain>
    </source>
</reference>
<dbReference type="AlphaFoldDB" id="A0A917UQX6"/>
<comment type="subcellular location">
    <subcellularLocation>
        <location evidence="1">Cell membrane</location>
        <topology evidence="1">Multi-pass membrane protein</topology>
    </subcellularLocation>
</comment>
<gene>
    <name evidence="9" type="ORF">GCM10008939_22280</name>
</gene>
<feature type="domain" description="Major facilitator superfamily (MFS) profile" evidence="8">
    <location>
        <begin position="24"/>
        <end position="477"/>
    </location>
</feature>
<feature type="transmembrane region" description="Helical" evidence="7">
    <location>
        <begin position="61"/>
        <end position="78"/>
    </location>
</feature>